<organism evidence="2 3">
    <name type="scientific">Flavobacterium defluvii</name>
    <dbReference type="NCBI Taxonomy" id="370979"/>
    <lineage>
        <taxon>Bacteria</taxon>
        <taxon>Pseudomonadati</taxon>
        <taxon>Bacteroidota</taxon>
        <taxon>Flavobacteriia</taxon>
        <taxon>Flavobacteriales</taxon>
        <taxon>Flavobacteriaceae</taxon>
        <taxon>Flavobacterium</taxon>
    </lineage>
</organism>
<evidence type="ECO:0000313" key="2">
    <source>
        <dbReference type="EMBL" id="SHG32302.1"/>
    </source>
</evidence>
<keyword evidence="1" id="KW-0812">Transmembrane</keyword>
<dbReference type="AlphaFoldDB" id="A0A1M5IVD2"/>
<evidence type="ECO:0000313" key="3">
    <source>
        <dbReference type="Proteomes" id="UP000184071"/>
    </source>
</evidence>
<dbReference type="EMBL" id="FQWC01000002">
    <property type="protein sequence ID" value="SHG32302.1"/>
    <property type="molecule type" value="Genomic_DNA"/>
</dbReference>
<reference evidence="3" key="1">
    <citation type="submission" date="2016-11" db="EMBL/GenBank/DDBJ databases">
        <authorList>
            <person name="Varghese N."/>
            <person name="Submissions S."/>
        </authorList>
    </citation>
    <scope>NUCLEOTIDE SEQUENCE [LARGE SCALE GENOMIC DNA]</scope>
    <source>
        <strain evidence="3">DSM 17963</strain>
    </source>
</reference>
<proteinExistence type="predicted"/>
<keyword evidence="3" id="KW-1185">Reference proteome</keyword>
<protein>
    <submittedName>
        <fullName evidence="2">Uncharacterized protein</fullName>
    </submittedName>
</protein>
<keyword evidence="1" id="KW-0472">Membrane</keyword>
<evidence type="ECO:0000256" key="1">
    <source>
        <dbReference type="SAM" id="Phobius"/>
    </source>
</evidence>
<feature type="transmembrane region" description="Helical" evidence="1">
    <location>
        <begin position="15"/>
        <end position="31"/>
    </location>
</feature>
<keyword evidence="1" id="KW-1133">Transmembrane helix</keyword>
<name>A0A1M5IVD2_9FLAO</name>
<dbReference type="Proteomes" id="UP000184071">
    <property type="component" value="Unassembled WGS sequence"/>
</dbReference>
<sequence length="32" mass="4012">MIVYIRYIKPKKRDLKVSLFFGYLIFMYSTYN</sequence>
<accession>A0A1M5IVD2</accession>
<gene>
    <name evidence="2" type="ORF">SAMN05443663_102523</name>
</gene>